<dbReference type="PANTHER" id="PTHR15615">
    <property type="match status" value="1"/>
</dbReference>
<gene>
    <name evidence="2" type="primary">PCL1_3</name>
    <name evidence="2" type="ORF">LPJ64_002793</name>
</gene>
<dbReference type="Pfam" id="PF08613">
    <property type="entry name" value="Cyclin"/>
    <property type="match status" value="1"/>
</dbReference>
<dbReference type="SUPFAM" id="SSF47954">
    <property type="entry name" value="Cyclin-like"/>
    <property type="match status" value="1"/>
</dbReference>
<dbReference type="InterPro" id="IPR013922">
    <property type="entry name" value="Cyclin_PHO80-like"/>
</dbReference>
<protein>
    <submittedName>
        <fullName evidence="2">PHO85 cyclin-1</fullName>
    </submittedName>
</protein>
<feature type="region of interest" description="Disordered" evidence="1">
    <location>
        <begin position="331"/>
        <end position="371"/>
    </location>
</feature>
<dbReference type="GO" id="GO:0005634">
    <property type="term" value="C:nucleus"/>
    <property type="evidence" value="ECO:0007669"/>
    <property type="project" value="TreeGrafter"/>
</dbReference>
<evidence type="ECO:0000313" key="3">
    <source>
        <dbReference type="Proteomes" id="UP001145021"/>
    </source>
</evidence>
<dbReference type="EMBL" id="JANBOH010000096">
    <property type="protein sequence ID" value="KAJ1645632.1"/>
    <property type="molecule type" value="Genomic_DNA"/>
</dbReference>
<dbReference type="GO" id="GO:0016538">
    <property type="term" value="F:cyclin-dependent protein serine/threonine kinase regulator activity"/>
    <property type="evidence" value="ECO:0007669"/>
    <property type="project" value="TreeGrafter"/>
</dbReference>
<organism evidence="2 3">
    <name type="scientific">Coemansia asiatica</name>
    <dbReference type="NCBI Taxonomy" id="1052880"/>
    <lineage>
        <taxon>Eukaryota</taxon>
        <taxon>Fungi</taxon>
        <taxon>Fungi incertae sedis</taxon>
        <taxon>Zoopagomycota</taxon>
        <taxon>Kickxellomycotina</taxon>
        <taxon>Kickxellomycetes</taxon>
        <taxon>Kickxellales</taxon>
        <taxon>Kickxellaceae</taxon>
        <taxon>Coemansia</taxon>
    </lineage>
</organism>
<sequence length="371" mass="40445">MATAVGTRPLPHIHPLQSLYHIPATLSNFTVDYLSKLFSAVDKPNSQLKIPTRQPDNRKFPDFRSFIRTLLINGRISADTLVHALIYLSRFHRRAFRKQAIVEDGAKHKLFLAALLVASKFCDDRYPLATITVCEFLPQGLLMLEEVNRMERAFLGIIRYKLIVDPDELALLLGKHGIDIKHIANVISQRLNGRPAAIHSQSQQKQQQLQQQQQQQQQPMAVGALVSGGIPQRAQAGHSTSARTVRSGSIGLIGAAAPQTTTVGMVASTVPVVAGSAGATTVVGTARLTTASSSSNSNSSRNSNSANAIITSTHTLPQSAGPLVLHNAYLESATDKRPRRASKPLPSTDRLARQREPLALETMFKQPLPHH</sequence>
<dbReference type="Proteomes" id="UP001145021">
    <property type="component" value="Unassembled WGS sequence"/>
</dbReference>
<feature type="compositionally biased region" description="Low complexity" evidence="1">
    <location>
        <begin position="201"/>
        <end position="218"/>
    </location>
</feature>
<evidence type="ECO:0000313" key="2">
    <source>
        <dbReference type="EMBL" id="KAJ1645632.1"/>
    </source>
</evidence>
<feature type="region of interest" description="Disordered" evidence="1">
    <location>
        <begin position="195"/>
        <end position="222"/>
    </location>
</feature>
<reference evidence="2" key="1">
    <citation type="submission" date="2022-07" db="EMBL/GenBank/DDBJ databases">
        <title>Phylogenomic reconstructions and comparative analyses of Kickxellomycotina fungi.</title>
        <authorList>
            <person name="Reynolds N.K."/>
            <person name="Stajich J.E."/>
            <person name="Barry K."/>
            <person name="Grigoriev I.V."/>
            <person name="Crous P."/>
            <person name="Smith M.E."/>
        </authorList>
    </citation>
    <scope>NUCLEOTIDE SEQUENCE</scope>
    <source>
        <strain evidence="2">NBRC 105413</strain>
    </source>
</reference>
<comment type="caution">
    <text evidence="2">The sequence shown here is derived from an EMBL/GenBank/DDBJ whole genome shotgun (WGS) entry which is preliminary data.</text>
</comment>
<dbReference type="AlphaFoldDB" id="A0A9W7XM15"/>
<dbReference type="GO" id="GO:0019901">
    <property type="term" value="F:protein kinase binding"/>
    <property type="evidence" value="ECO:0007669"/>
    <property type="project" value="InterPro"/>
</dbReference>
<accession>A0A9W7XM15</accession>
<dbReference type="PANTHER" id="PTHR15615:SF108">
    <property type="entry name" value="PROTEIN CNPPD1"/>
    <property type="match status" value="1"/>
</dbReference>
<name>A0A9W7XM15_9FUNG</name>
<dbReference type="Gene3D" id="1.10.472.10">
    <property type="entry name" value="Cyclin-like"/>
    <property type="match status" value="1"/>
</dbReference>
<dbReference type="CDD" id="cd20557">
    <property type="entry name" value="CYCLIN_ScPCL1-like"/>
    <property type="match status" value="1"/>
</dbReference>
<keyword evidence="3" id="KW-1185">Reference proteome</keyword>
<proteinExistence type="predicted"/>
<evidence type="ECO:0000256" key="1">
    <source>
        <dbReference type="SAM" id="MobiDB-lite"/>
    </source>
</evidence>
<dbReference type="GO" id="GO:0000307">
    <property type="term" value="C:cyclin-dependent protein kinase holoenzyme complex"/>
    <property type="evidence" value="ECO:0007669"/>
    <property type="project" value="TreeGrafter"/>
</dbReference>
<dbReference type="InterPro" id="IPR036915">
    <property type="entry name" value="Cyclin-like_sf"/>
</dbReference>